<proteinExistence type="inferred from homology"/>
<evidence type="ECO:0000313" key="3">
    <source>
        <dbReference type="EMBL" id="ETS78409.1"/>
    </source>
</evidence>
<dbReference type="AlphaFoldDB" id="W3WX85"/>
<dbReference type="OMA" id="VTESSKW"/>
<dbReference type="GeneID" id="19275484"/>
<keyword evidence="4" id="KW-1185">Reference proteome</keyword>
<dbReference type="Pfam" id="PF04664">
    <property type="entry name" value="OGFr_N"/>
    <property type="match status" value="1"/>
</dbReference>
<feature type="domain" description="Opioid growth factor receptor (OGFr) conserved" evidence="2">
    <location>
        <begin position="38"/>
        <end position="150"/>
    </location>
</feature>
<name>W3WX85_PESFW</name>
<dbReference type="GO" id="GO:0016020">
    <property type="term" value="C:membrane"/>
    <property type="evidence" value="ECO:0007669"/>
    <property type="project" value="InterPro"/>
</dbReference>
<dbReference type="InterPro" id="IPR006757">
    <property type="entry name" value="OGF_rcpt"/>
</dbReference>
<gene>
    <name evidence="3" type="ORF">PFICI_10471</name>
</gene>
<dbReference type="InterPro" id="IPR039574">
    <property type="entry name" value="OGFr"/>
</dbReference>
<dbReference type="OrthoDB" id="9030204at2759"/>
<comment type="similarity">
    <text evidence="1">Belongs to the opioid growth factor receptor family.</text>
</comment>
<dbReference type="eggNOG" id="ENOG502S3JY">
    <property type="taxonomic scope" value="Eukaryota"/>
</dbReference>
<dbReference type="KEGG" id="pfy:PFICI_10471"/>
<dbReference type="PANTHER" id="PTHR14015">
    <property type="entry name" value="OPIOID GROWTH FACTOR RECEPTOR OGFR ZETA-TYPE OPIOID RECEPTOR"/>
    <property type="match status" value="1"/>
</dbReference>
<evidence type="ECO:0000313" key="4">
    <source>
        <dbReference type="Proteomes" id="UP000030651"/>
    </source>
</evidence>
<organism evidence="3 4">
    <name type="scientific">Pestalotiopsis fici (strain W106-1 / CGMCC3.15140)</name>
    <dbReference type="NCBI Taxonomy" id="1229662"/>
    <lineage>
        <taxon>Eukaryota</taxon>
        <taxon>Fungi</taxon>
        <taxon>Dikarya</taxon>
        <taxon>Ascomycota</taxon>
        <taxon>Pezizomycotina</taxon>
        <taxon>Sordariomycetes</taxon>
        <taxon>Xylariomycetidae</taxon>
        <taxon>Amphisphaeriales</taxon>
        <taxon>Sporocadaceae</taxon>
        <taxon>Pestalotiopsis</taxon>
    </lineage>
</organism>
<reference evidence="4" key="1">
    <citation type="journal article" date="2015" name="BMC Genomics">
        <title>Genomic and transcriptomic analysis of the endophytic fungus Pestalotiopsis fici reveals its lifestyle and high potential for synthesis of natural products.</title>
        <authorList>
            <person name="Wang X."/>
            <person name="Zhang X."/>
            <person name="Liu L."/>
            <person name="Xiang M."/>
            <person name="Wang W."/>
            <person name="Sun X."/>
            <person name="Che Y."/>
            <person name="Guo L."/>
            <person name="Liu G."/>
            <person name="Guo L."/>
            <person name="Wang C."/>
            <person name="Yin W.B."/>
            <person name="Stadler M."/>
            <person name="Zhang X."/>
            <person name="Liu X."/>
        </authorList>
    </citation>
    <scope>NUCLEOTIDE SEQUENCE [LARGE SCALE GENOMIC DNA]</scope>
    <source>
        <strain evidence="4">W106-1 / CGMCC3.15140</strain>
    </source>
</reference>
<protein>
    <recommendedName>
        <fullName evidence="2">Opioid growth factor receptor (OGFr) conserved domain-containing protein</fullName>
    </recommendedName>
</protein>
<dbReference type="EMBL" id="KI912115">
    <property type="protein sequence ID" value="ETS78409.1"/>
    <property type="molecule type" value="Genomic_DNA"/>
</dbReference>
<dbReference type="PANTHER" id="PTHR14015:SF2">
    <property type="entry name" value="OPIOID GROWTH FACTOR RECEPTOR (OGFR) CONSERVED DOMAIN-CONTAINING PROTEIN"/>
    <property type="match status" value="1"/>
</dbReference>
<dbReference type="Proteomes" id="UP000030651">
    <property type="component" value="Unassembled WGS sequence"/>
</dbReference>
<dbReference type="GO" id="GO:0140625">
    <property type="term" value="F:opioid growth factor receptor activity"/>
    <property type="evidence" value="ECO:0007669"/>
    <property type="project" value="InterPro"/>
</dbReference>
<evidence type="ECO:0000256" key="1">
    <source>
        <dbReference type="ARBA" id="ARBA00010365"/>
    </source>
</evidence>
<evidence type="ECO:0000259" key="2">
    <source>
        <dbReference type="Pfam" id="PF04664"/>
    </source>
</evidence>
<dbReference type="RefSeq" id="XP_007837243.1">
    <property type="nucleotide sequence ID" value="XM_007839052.1"/>
</dbReference>
<dbReference type="HOGENOM" id="CLU_068726_1_0_1"/>
<dbReference type="InParanoid" id="W3WX85"/>
<accession>W3WX85</accession>
<sequence>MSILAQVPSRPAMQRLVDFYHLKSADHRGRDLEHILKWSDRELESCHDYVQTLFPLPEGSLFAHAPIIDEETYLYWREHEDLKRNLRRAFDRMLVFYGLEWEQGDNGPTGKIIEKEGAKGNLSNWVVPMDHNHLRITRIIRSLRILGLDDEAKAYHDALDAICNKYGKVGSTSRTFWKRALTQPLHIAPDGTQVAWLKKYEP</sequence>